<dbReference type="PANTHER" id="PTHR33164:SF43">
    <property type="entry name" value="HTH-TYPE TRANSCRIPTIONAL REPRESSOR YETL"/>
    <property type="match status" value="1"/>
</dbReference>
<dbReference type="PANTHER" id="PTHR33164">
    <property type="entry name" value="TRANSCRIPTIONAL REGULATOR, MARR FAMILY"/>
    <property type="match status" value="1"/>
</dbReference>
<dbReference type="PROSITE" id="PS50995">
    <property type="entry name" value="HTH_MARR_2"/>
    <property type="match status" value="1"/>
</dbReference>
<comment type="caution">
    <text evidence="2">The sequence shown here is derived from an EMBL/GenBank/DDBJ whole genome shotgun (WGS) entry which is preliminary data.</text>
</comment>
<accession>A0A852V7U0</accession>
<dbReference type="SUPFAM" id="SSF46785">
    <property type="entry name" value="Winged helix' DNA-binding domain"/>
    <property type="match status" value="1"/>
</dbReference>
<dbReference type="Gene3D" id="1.10.10.10">
    <property type="entry name" value="Winged helix-like DNA-binding domain superfamily/Winged helix DNA-binding domain"/>
    <property type="match status" value="1"/>
</dbReference>
<reference evidence="2 3" key="1">
    <citation type="submission" date="2020-07" db="EMBL/GenBank/DDBJ databases">
        <title>Sequencing the genomes of 1000 actinobacteria strains.</title>
        <authorList>
            <person name="Klenk H.-P."/>
        </authorList>
    </citation>
    <scope>NUCLEOTIDE SEQUENCE [LARGE SCALE GENOMIC DNA]</scope>
    <source>
        <strain evidence="2 3">DSM 45763</strain>
    </source>
</reference>
<dbReference type="EMBL" id="JACCCO010000002">
    <property type="protein sequence ID" value="NYF42125.1"/>
    <property type="molecule type" value="Genomic_DNA"/>
</dbReference>
<sequence>METTAAETAPARLRNTPSWLISHVATHTSRLVWGAFDAAGARRYHYALLSALEEFGPASQAALSRRCGIDRSYVVAAVNELVEAGSVERAPDLADRRRNVITLTPAGAERLRHFDEVLAGVQDELLAPLSSGERTQLADLLRRVLDHHSGR</sequence>
<dbReference type="InterPro" id="IPR036390">
    <property type="entry name" value="WH_DNA-bd_sf"/>
</dbReference>
<proteinExistence type="predicted"/>
<dbReference type="Pfam" id="PF12802">
    <property type="entry name" value="MarR_2"/>
    <property type="match status" value="1"/>
</dbReference>
<organism evidence="2 3">
    <name type="scientific">Streptosporangium sandarakinum</name>
    <dbReference type="NCBI Taxonomy" id="1260955"/>
    <lineage>
        <taxon>Bacteria</taxon>
        <taxon>Bacillati</taxon>
        <taxon>Actinomycetota</taxon>
        <taxon>Actinomycetes</taxon>
        <taxon>Streptosporangiales</taxon>
        <taxon>Streptosporangiaceae</taxon>
        <taxon>Streptosporangium</taxon>
    </lineage>
</organism>
<gene>
    <name evidence="2" type="ORF">HDA43_004326</name>
</gene>
<keyword evidence="3" id="KW-1185">Reference proteome</keyword>
<dbReference type="GO" id="GO:0006950">
    <property type="term" value="P:response to stress"/>
    <property type="evidence" value="ECO:0007669"/>
    <property type="project" value="TreeGrafter"/>
</dbReference>
<evidence type="ECO:0000259" key="1">
    <source>
        <dbReference type="PROSITE" id="PS50995"/>
    </source>
</evidence>
<dbReference type="Proteomes" id="UP000576393">
    <property type="component" value="Unassembled WGS sequence"/>
</dbReference>
<dbReference type="AlphaFoldDB" id="A0A852V7U0"/>
<dbReference type="InterPro" id="IPR000835">
    <property type="entry name" value="HTH_MarR-typ"/>
</dbReference>
<name>A0A852V7U0_9ACTN</name>
<dbReference type="GO" id="GO:0003700">
    <property type="term" value="F:DNA-binding transcription factor activity"/>
    <property type="evidence" value="ECO:0007669"/>
    <property type="project" value="InterPro"/>
</dbReference>
<dbReference type="InterPro" id="IPR036388">
    <property type="entry name" value="WH-like_DNA-bd_sf"/>
</dbReference>
<evidence type="ECO:0000313" key="3">
    <source>
        <dbReference type="Proteomes" id="UP000576393"/>
    </source>
</evidence>
<evidence type="ECO:0000313" key="2">
    <source>
        <dbReference type="EMBL" id="NYF42125.1"/>
    </source>
</evidence>
<keyword evidence="2" id="KW-0238">DNA-binding</keyword>
<dbReference type="SMART" id="SM00347">
    <property type="entry name" value="HTH_MARR"/>
    <property type="match status" value="1"/>
</dbReference>
<protein>
    <submittedName>
        <fullName evidence="2">DNA-binding MarR family transcriptional regulator</fullName>
    </submittedName>
</protein>
<dbReference type="RefSeq" id="WP_179824468.1">
    <property type="nucleotide sequence ID" value="NZ_JACCCO010000002.1"/>
</dbReference>
<dbReference type="GO" id="GO:0003677">
    <property type="term" value="F:DNA binding"/>
    <property type="evidence" value="ECO:0007669"/>
    <property type="project" value="UniProtKB-KW"/>
</dbReference>
<dbReference type="PRINTS" id="PR00598">
    <property type="entry name" value="HTHMARR"/>
</dbReference>
<dbReference type="InterPro" id="IPR039422">
    <property type="entry name" value="MarR/SlyA-like"/>
</dbReference>
<feature type="domain" description="HTH marR-type" evidence="1">
    <location>
        <begin position="1"/>
        <end position="146"/>
    </location>
</feature>